<organism evidence="2">
    <name type="scientific">Nitrosopumilaceae spindle-shaped virus</name>
    <dbReference type="NCBI Taxonomy" id="3065433"/>
    <lineage>
        <taxon>Viruses</taxon>
    </lineage>
</organism>
<reference evidence="2" key="2">
    <citation type="submission" date="2024-03" db="EMBL/GenBank/DDBJ databases">
        <authorList>
            <person name="Ni Y."/>
            <person name="Xu T."/>
            <person name="Yan S."/>
            <person name="Chen L."/>
            <person name="Wang Y."/>
        </authorList>
    </citation>
    <scope>NUCLEOTIDE SEQUENCE</scope>
    <source>
        <strain evidence="2">NBC1</strain>
    </source>
</reference>
<protein>
    <submittedName>
        <fullName evidence="2">ORF51</fullName>
    </submittedName>
</protein>
<proteinExistence type="predicted"/>
<accession>A0AAT9J9I1</accession>
<feature type="domain" description="Phosphoadenosine phosphosulphate reductase" evidence="1">
    <location>
        <begin position="33"/>
        <end position="200"/>
    </location>
</feature>
<dbReference type="InterPro" id="IPR050128">
    <property type="entry name" value="Sulfate_adenylyltrnsfr_sub2"/>
</dbReference>
<dbReference type="PANTHER" id="PTHR43196">
    <property type="entry name" value="SULFATE ADENYLYLTRANSFERASE SUBUNIT 2"/>
    <property type="match status" value="1"/>
</dbReference>
<dbReference type="Pfam" id="PF01507">
    <property type="entry name" value="PAPS_reduct"/>
    <property type="match status" value="1"/>
</dbReference>
<dbReference type="InterPro" id="IPR002500">
    <property type="entry name" value="PAPS_reduct_dom"/>
</dbReference>
<dbReference type="PANTHER" id="PTHR43196:SF2">
    <property type="entry name" value="PHOSPHOADENOSINE PHOSPHOSULFATE REDUCTASE"/>
    <property type="match status" value="1"/>
</dbReference>
<dbReference type="Gene3D" id="3.40.50.620">
    <property type="entry name" value="HUPs"/>
    <property type="match status" value="1"/>
</dbReference>
<dbReference type="EMBL" id="BK067786">
    <property type="protein sequence ID" value="DBA51909.1"/>
    <property type="molecule type" value="Genomic_DNA"/>
</dbReference>
<evidence type="ECO:0000313" key="2">
    <source>
        <dbReference type="EMBL" id="DBA51909.1"/>
    </source>
</evidence>
<sequence length="327" mass="38522">MSQETPDWVWAEPQTPEEIMSEVMQKYGYNRFYVLMSGGKDSVCVADFISKNYPEEFAGIVFTNTGLGATATRKFVVDYAKKRGWKIHMTWASEKERFYNIAMRFGFAFAGNHSMWMGYLKMHTWYYFLHPKIKSGENACFISGVRKKESRMRNKIKKYTKKPLDFNSGLPYVKPFLYKNGSQLWDYFIENDLEKTPVYEWLNRSGECYCGAHAEEWDLKLMEKYDRLAFDTIKWLEKEMVKKLSQLKTSTGFTDSQIANWYRMYHEPTLKDKLTAIQKQLVCLTYFNRWGNKVSTNDIENQQTLASWFDSPVKVNEDYCGESCVVD</sequence>
<dbReference type="InterPro" id="IPR014729">
    <property type="entry name" value="Rossmann-like_a/b/a_fold"/>
</dbReference>
<dbReference type="GO" id="GO:0003824">
    <property type="term" value="F:catalytic activity"/>
    <property type="evidence" value="ECO:0007669"/>
    <property type="project" value="InterPro"/>
</dbReference>
<dbReference type="SUPFAM" id="SSF52402">
    <property type="entry name" value="Adenine nucleotide alpha hydrolases-like"/>
    <property type="match status" value="1"/>
</dbReference>
<reference evidence="2" key="1">
    <citation type="journal article" date="2024" name="Environ. Microbiol. Rep.">
        <title>Hiding in plain sight: The discovery of complete genomes of 11 hypothetical spindle-shaped viruses that putatively infect mesophilic ammonia-oxidizing archaea.</title>
        <authorList>
            <person name="Ni Y."/>
            <person name="Xu T."/>
            <person name="Yan S."/>
            <person name="Chen L."/>
            <person name="Wang Y."/>
        </authorList>
    </citation>
    <scope>NUCLEOTIDE SEQUENCE</scope>
    <source>
        <strain evidence="2">NBC1</strain>
    </source>
</reference>
<name>A0AAT9J9I1_9VIRU</name>
<evidence type="ECO:0000259" key="1">
    <source>
        <dbReference type="Pfam" id="PF01507"/>
    </source>
</evidence>